<feature type="chain" id="PRO_5043587168" description="Cystatin domain-containing protein" evidence="3">
    <location>
        <begin position="22"/>
        <end position="121"/>
    </location>
</feature>
<feature type="signal peptide" evidence="3">
    <location>
        <begin position="1"/>
        <end position="21"/>
    </location>
</feature>
<dbReference type="Pfam" id="PF16845">
    <property type="entry name" value="SQAPI"/>
    <property type="match status" value="1"/>
</dbReference>
<dbReference type="InterPro" id="IPR018073">
    <property type="entry name" value="Prot_inh_cystat_CS"/>
</dbReference>
<dbReference type="GO" id="GO:0004869">
    <property type="term" value="F:cysteine-type endopeptidase inhibitor activity"/>
    <property type="evidence" value="ECO:0007669"/>
    <property type="project" value="UniProtKB-KW"/>
</dbReference>
<dbReference type="CDD" id="cd00042">
    <property type="entry name" value="CY"/>
    <property type="match status" value="1"/>
</dbReference>
<protein>
    <recommendedName>
        <fullName evidence="4">Cystatin domain-containing protein</fullName>
    </recommendedName>
</protein>
<evidence type="ECO:0000256" key="2">
    <source>
        <dbReference type="ARBA" id="ARBA00022704"/>
    </source>
</evidence>
<dbReference type="InterPro" id="IPR000010">
    <property type="entry name" value="Cystatin_dom"/>
</dbReference>
<dbReference type="EMBL" id="JBDFQZ010000010">
    <property type="protein sequence ID" value="KAK9681434.1"/>
    <property type="molecule type" value="Genomic_DNA"/>
</dbReference>
<feature type="domain" description="Cystatin" evidence="4">
    <location>
        <begin position="29"/>
        <end position="121"/>
    </location>
</feature>
<evidence type="ECO:0000313" key="6">
    <source>
        <dbReference type="Proteomes" id="UP001443914"/>
    </source>
</evidence>
<proteinExistence type="predicted"/>
<dbReference type="InterPro" id="IPR046350">
    <property type="entry name" value="Cystatin_sf"/>
</dbReference>
<evidence type="ECO:0000256" key="1">
    <source>
        <dbReference type="ARBA" id="ARBA00022690"/>
    </source>
</evidence>
<keyword evidence="3" id="KW-0732">Signal</keyword>
<keyword evidence="2" id="KW-0789">Thiol protease inhibitor</keyword>
<dbReference type="Proteomes" id="UP001443914">
    <property type="component" value="Unassembled WGS sequence"/>
</dbReference>
<comment type="caution">
    <text evidence="5">The sequence shown here is derived from an EMBL/GenBank/DDBJ whole genome shotgun (WGS) entry which is preliminary data.</text>
</comment>
<dbReference type="SMART" id="SM00043">
    <property type="entry name" value="CY"/>
    <property type="match status" value="1"/>
</dbReference>
<sequence>MKKYSLMVVMVMAVVVAVAYGGVIGQRGAMVGNYRPIKDVSEPHVQEIGKYAVTKHNQLDGTKLQFVRIVRGESQVVAGTNYRLQISAKDSAAGGGVSDYQAVVYERPWDNYRNLTSFFPL</sequence>
<dbReference type="PANTHER" id="PTHR47364:SF2">
    <property type="entry name" value="CYSTEINE PROTEINASE INHIBITOR 5"/>
    <property type="match status" value="1"/>
</dbReference>
<reference evidence="5" key="1">
    <citation type="submission" date="2024-03" db="EMBL/GenBank/DDBJ databases">
        <title>WGS assembly of Saponaria officinalis var. Norfolk2.</title>
        <authorList>
            <person name="Jenkins J."/>
            <person name="Shu S."/>
            <person name="Grimwood J."/>
            <person name="Barry K."/>
            <person name="Goodstein D."/>
            <person name="Schmutz J."/>
            <person name="Leebens-Mack J."/>
            <person name="Osbourn A."/>
        </authorList>
    </citation>
    <scope>NUCLEOTIDE SEQUENCE [LARGE SCALE GENOMIC DNA]</scope>
    <source>
        <strain evidence="5">JIC</strain>
    </source>
</reference>
<evidence type="ECO:0000256" key="3">
    <source>
        <dbReference type="SAM" id="SignalP"/>
    </source>
</evidence>
<dbReference type="Gene3D" id="3.10.450.10">
    <property type="match status" value="1"/>
</dbReference>
<dbReference type="SUPFAM" id="SSF54403">
    <property type="entry name" value="Cystatin/monellin"/>
    <property type="match status" value="1"/>
</dbReference>
<organism evidence="5 6">
    <name type="scientific">Saponaria officinalis</name>
    <name type="common">Common soapwort</name>
    <name type="synonym">Lychnis saponaria</name>
    <dbReference type="NCBI Taxonomy" id="3572"/>
    <lineage>
        <taxon>Eukaryota</taxon>
        <taxon>Viridiplantae</taxon>
        <taxon>Streptophyta</taxon>
        <taxon>Embryophyta</taxon>
        <taxon>Tracheophyta</taxon>
        <taxon>Spermatophyta</taxon>
        <taxon>Magnoliopsida</taxon>
        <taxon>eudicotyledons</taxon>
        <taxon>Gunneridae</taxon>
        <taxon>Pentapetalae</taxon>
        <taxon>Caryophyllales</taxon>
        <taxon>Caryophyllaceae</taxon>
        <taxon>Caryophylleae</taxon>
        <taxon>Saponaria</taxon>
    </lineage>
</organism>
<dbReference type="PANTHER" id="PTHR47364">
    <property type="entry name" value="CYSTEINE PROTEINASE INHIBITOR 5"/>
    <property type="match status" value="1"/>
</dbReference>
<gene>
    <name evidence="5" type="ORF">RND81_10G001900</name>
</gene>
<evidence type="ECO:0000313" key="5">
    <source>
        <dbReference type="EMBL" id="KAK9681434.1"/>
    </source>
</evidence>
<accession>A0AAW1HZ18</accession>
<dbReference type="PROSITE" id="PS00287">
    <property type="entry name" value="CYSTATIN"/>
    <property type="match status" value="1"/>
</dbReference>
<name>A0AAW1HZ18_SAPOF</name>
<keyword evidence="1" id="KW-0646">Protease inhibitor</keyword>
<keyword evidence="6" id="KW-1185">Reference proteome</keyword>
<evidence type="ECO:0000259" key="4">
    <source>
        <dbReference type="SMART" id="SM00043"/>
    </source>
</evidence>
<dbReference type="AlphaFoldDB" id="A0AAW1HZ18"/>